<feature type="modified residue" description="4-aspartylphosphate" evidence="16">
    <location>
        <position position="94"/>
    </location>
</feature>
<dbReference type="InterPro" id="IPR058031">
    <property type="entry name" value="AAA_lid_NorR"/>
</dbReference>
<sequence>MRAVAFLRLAGYFFKCGQNQNHTYNKLGCWGSGPAGNKFTMSTRILIADDDSSQLRCLEASILRMGHRTILADSGIGALSAIQSRKDIGLIVLDVAMHDLDGYTLLKRIAQARIDTPVIALVPNDDMNMAMCAIKLGAVDFVTKPVACERLQISVANALKLDALANELRRQRRSIKSQMQLCDMVTKSPEMEKVIRLARRIAALDAPFLIEGEPGTGKKTLARAICYNETAGPESFLTLDCRTLTLENLKAALCSGSDTASLCEDSPLSEKLADTVCAGHGGVFYFDEISFLSVSIQRKLFELVHSNQVENIRIIASSSRSLLGLVHMGRFHAGLYYWLSSFSIKMPPLRDRIEDIPYLAHRFLLCFSSEERRGHIRGISPFALEQLKKYYWPDNVRELKNALYQAVLMCENTELTVRDFRFTGIRTNISSGNLETTDIGFDLSLPNAPAYARGGTISGVDYNGQVRSLAQIEEDAIRLAIDHYEGQLSEVARRLGIGRTTLYRKLKEYGIDVANMSGRCKRETEEAPGCKSE</sequence>
<dbReference type="SUPFAM" id="SSF52172">
    <property type="entry name" value="CheY-like"/>
    <property type="match status" value="1"/>
</dbReference>
<dbReference type="SMART" id="SM00448">
    <property type="entry name" value="REC"/>
    <property type="match status" value="1"/>
</dbReference>
<dbReference type="Gene3D" id="3.40.50.2300">
    <property type="match status" value="1"/>
</dbReference>
<dbReference type="CDD" id="cd00009">
    <property type="entry name" value="AAA"/>
    <property type="match status" value="1"/>
</dbReference>
<dbReference type="InterPro" id="IPR009057">
    <property type="entry name" value="Homeodomain-like_sf"/>
</dbReference>
<evidence type="ECO:0000256" key="9">
    <source>
        <dbReference type="ARBA" id="ARBA00023015"/>
    </source>
</evidence>
<dbReference type="SUPFAM" id="SSF52540">
    <property type="entry name" value="P-loop containing nucleoside triphosphate hydrolases"/>
    <property type="match status" value="1"/>
</dbReference>
<evidence type="ECO:0000256" key="1">
    <source>
        <dbReference type="ARBA" id="ARBA00004496"/>
    </source>
</evidence>
<keyword evidence="4" id="KW-0678">Repressor</keyword>
<evidence type="ECO:0000256" key="15">
    <source>
        <dbReference type="ARBA" id="ARBA00043886"/>
    </source>
</evidence>
<comment type="caution">
    <text evidence="19">The sequence shown here is derived from an EMBL/GenBank/DDBJ whole genome shotgun (WGS) entry which is preliminary data.</text>
</comment>
<dbReference type="Pfam" id="PF02954">
    <property type="entry name" value="HTH_8"/>
    <property type="match status" value="1"/>
</dbReference>
<dbReference type="Pfam" id="PF00158">
    <property type="entry name" value="Sigma54_activat"/>
    <property type="match status" value="1"/>
</dbReference>
<organism evidence="19 20">
    <name type="scientific">Falsochrobactrum ovis</name>
    <dbReference type="NCBI Taxonomy" id="1293442"/>
    <lineage>
        <taxon>Bacteria</taxon>
        <taxon>Pseudomonadati</taxon>
        <taxon>Pseudomonadota</taxon>
        <taxon>Alphaproteobacteria</taxon>
        <taxon>Hyphomicrobiales</taxon>
        <taxon>Brucellaceae</taxon>
        <taxon>Falsochrobactrum</taxon>
    </lineage>
</organism>
<dbReference type="InterPro" id="IPR001789">
    <property type="entry name" value="Sig_transdc_resp-reg_receiver"/>
</dbReference>
<evidence type="ECO:0000313" key="20">
    <source>
        <dbReference type="Proteomes" id="UP000249453"/>
    </source>
</evidence>
<dbReference type="SUPFAM" id="SSF46689">
    <property type="entry name" value="Homeodomain-like"/>
    <property type="match status" value="1"/>
</dbReference>
<evidence type="ECO:0000259" key="18">
    <source>
        <dbReference type="PROSITE" id="PS50110"/>
    </source>
</evidence>
<feature type="domain" description="Sigma-54 factor interaction" evidence="17">
    <location>
        <begin position="184"/>
        <end position="408"/>
    </location>
</feature>
<comment type="function">
    <text evidence="15">Member of the two-component regulatory system NtrB/NtrC, which controls expression of the nitrogen-regulated (ntr) genes in response to nitrogen limitation. Phosphorylated NtrC binds directly to DNA and stimulates the formation of open promoter-sigma54-RNA polymerase complexes.</text>
</comment>
<name>A0A364JSJ8_9HYPH</name>
<keyword evidence="3" id="KW-0963">Cytoplasm</keyword>
<dbReference type="GO" id="GO:0005524">
    <property type="term" value="F:ATP binding"/>
    <property type="evidence" value="ECO:0007669"/>
    <property type="project" value="UniProtKB-KW"/>
</dbReference>
<feature type="domain" description="Response regulatory" evidence="18">
    <location>
        <begin position="44"/>
        <end position="159"/>
    </location>
</feature>
<evidence type="ECO:0000256" key="3">
    <source>
        <dbReference type="ARBA" id="ARBA00022490"/>
    </source>
</evidence>
<evidence type="ECO:0000256" key="2">
    <source>
        <dbReference type="ARBA" id="ARBA00019059"/>
    </source>
</evidence>
<proteinExistence type="predicted"/>
<evidence type="ECO:0000256" key="4">
    <source>
        <dbReference type="ARBA" id="ARBA00022491"/>
    </source>
</evidence>
<dbReference type="PANTHER" id="PTHR32071:SF95">
    <property type="entry name" value="DNA-BINDING TRANSCRIPTIONAL REGULATOR NTRC"/>
    <property type="match status" value="1"/>
</dbReference>
<evidence type="ECO:0000256" key="12">
    <source>
        <dbReference type="ARBA" id="ARBA00023163"/>
    </source>
</evidence>
<dbReference type="PRINTS" id="PR01590">
    <property type="entry name" value="HTHFIS"/>
</dbReference>
<evidence type="ECO:0000256" key="11">
    <source>
        <dbReference type="ARBA" id="ARBA00023159"/>
    </source>
</evidence>
<evidence type="ECO:0000256" key="5">
    <source>
        <dbReference type="ARBA" id="ARBA00022553"/>
    </source>
</evidence>
<keyword evidence="6" id="KW-0547">Nucleotide-binding</keyword>
<dbReference type="GO" id="GO:0006355">
    <property type="term" value="P:regulation of DNA-templated transcription"/>
    <property type="evidence" value="ECO:0007669"/>
    <property type="project" value="InterPro"/>
</dbReference>
<dbReference type="GO" id="GO:0000160">
    <property type="term" value="P:phosphorelay signal transduction system"/>
    <property type="evidence" value="ECO:0007669"/>
    <property type="project" value="UniProtKB-KW"/>
</dbReference>
<reference evidence="19 20" key="1">
    <citation type="submission" date="2018-06" db="EMBL/GenBank/DDBJ databases">
        <title>Genomic Encyclopedia of Type Strains, Phase IV (KMG-IV): sequencing the most valuable type-strain genomes for metagenomic binning, comparative biology and taxonomic classification.</title>
        <authorList>
            <person name="Goeker M."/>
        </authorList>
    </citation>
    <scope>NUCLEOTIDE SEQUENCE [LARGE SCALE GENOMIC DNA]</scope>
    <source>
        <strain evidence="19 20">DSM 26720</strain>
    </source>
</reference>
<evidence type="ECO:0000256" key="13">
    <source>
        <dbReference type="ARBA" id="ARBA00029881"/>
    </source>
</evidence>
<gene>
    <name evidence="19" type="ORF">C7374_11523</name>
</gene>
<dbReference type="PROSITE" id="PS50045">
    <property type="entry name" value="SIGMA54_INTERACT_4"/>
    <property type="match status" value="1"/>
</dbReference>
<keyword evidence="20" id="KW-1185">Reference proteome</keyword>
<dbReference type="PANTHER" id="PTHR32071">
    <property type="entry name" value="TRANSCRIPTIONAL REGULATORY PROTEIN"/>
    <property type="match status" value="1"/>
</dbReference>
<protein>
    <recommendedName>
        <fullName evidence="2">DNA-binding transcriptional regulator NtrC</fullName>
    </recommendedName>
    <alternativeName>
        <fullName evidence="13">Nitrogen regulation protein NR(I)</fullName>
    </alternativeName>
    <alternativeName>
        <fullName evidence="14">Nitrogen regulator I</fullName>
    </alternativeName>
</protein>
<dbReference type="Pfam" id="PF00072">
    <property type="entry name" value="Response_reg"/>
    <property type="match status" value="1"/>
</dbReference>
<dbReference type="CDD" id="cd00156">
    <property type="entry name" value="REC"/>
    <property type="match status" value="1"/>
</dbReference>
<evidence type="ECO:0000256" key="16">
    <source>
        <dbReference type="PROSITE-ProRule" id="PRU00169"/>
    </source>
</evidence>
<comment type="subcellular location">
    <subcellularLocation>
        <location evidence="1">Cytoplasm</location>
    </subcellularLocation>
</comment>
<keyword evidence="7" id="KW-0067">ATP-binding</keyword>
<dbReference type="EMBL" id="QLMK01000015">
    <property type="protein sequence ID" value="RAK26148.1"/>
    <property type="molecule type" value="Genomic_DNA"/>
</dbReference>
<evidence type="ECO:0000256" key="10">
    <source>
        <dbReference type="ARBA" id="ARBA00023125"/>
    </source>
</evidence>
<keyword evidence="5 16" id="KW-0597">Phosphoprotein</keyword>
<dbReference type="InterPro" id="IPR002078">
    <property type="entry name" value="Sigma_54_int"/>
</dbReference>
<keyword evidence="11" id="KW-0010">Activator</keyword>
<keyword evidence="10 19" id="KW-0238">DNA-binding</keyword>
<evidence type="ECO:0000256" key="7">
    <source>
        <dbReference type="ARBA" id="ARBA00022840"/>
    </source>
</evidence>
<dbReference type="AlphaFoldDB" id="A0A364JSJ8"/>
<dbReference type="Gene3D" id="1.10.8.60">
    <property type="match status" value="1"/>
</dbReference>
<evidence type="ECO:0000256" key="14">
    <source>
        <dbReference type="ARBA" id="ARBA00031910"/>
    </source>
</evidence>
<keyword evidence="8" id="KW-0902">Two-component regulatory system</keyword>
<dbReference type="GO" id="GO:0005737">
    <property type="term" value="C:cytoplasm"/>
    <property type="evidence" value="ECO:0007669"/>
    <property type="project" value="UniProtKB-SubCell"/>
</dbReference>
<dbReference type="Gene3D" id="3.40.50.300">
    <property type="entry name" value="P-loop containing nucleotide triphosphate hydrolases"/>
    <property type="match status" value="1"/>
</dbReference>
<evidence type="ECO:0000256" key="6">
    <source>
        <dbReference type="ARBA" id="ARBA00022741"/>
    </source>
</evidence>
<evidence type="ECO:0000313" key="19">
    <source>
        <dbReference type="EMBL" id="RAK26148.1"/>
    </source>
</evidence>
<dbReference type="InterPro" id="IPR002197">
    <property type="entry name" value="HTH_Fis"/>
</dbReference>
<evidence type="ECO:0000256" key="8">
    <source>
        <dbReference type="ARBA" id="ARBA00023012"/>
    </source>
</evidence>
<dbReference type="Gene3D" id="1.10.10.60">
    <property type="entry name" value="Homeodomain-like"/>
    <property type="match status" value="1"/>
</dbReference>
<dbReference type="GO" id="GO:0043565">
    <property type="term" value="F:sequence-specific DNA binding"/>
    <property type="evidence" value="ECO:0007669"/>
    <property type="project" value="InterPro"/>
</dbReference>
<dbReference type="PROSITE" id="PS50110">
    <property type="entry name" value="RESPONSE_REGULATORY"/>
    <property type="match status" value="1"/>
</dbReference>
<dbReference type="Pfam" id="PF25601">
    <property type="entry name" value="AAA_lid_14"/>
    <property type="match status" value="1"/>
</dbReference>
<evidence type="ECO:0000259" key="17">
    <source>
        <dbReference type="PROSITE" id="PS50045"/>
    </source>
</evidence>
<keyword evidence="9" id="KW-0805">Transcription regulation</keyword>
<keyword evidence="12" id="KW-0804">Transcription</keyword>
<dbReference type="InterPro" id="IPR027417">
    <property type="entry name" value="P-loop_NTPase"/>
</dbReference>
<dbReference type="Proteomes" id="UP000249453">
    <property type="component" value="Unassembled WGS sequence"/>
</dbReference>
<dbReference type="InterPro" id="IPR011006">
    <property type="entry name" value="CheY-like_superfamily"/>
</dbReference>
<accession>A0A364JSJ8</accession>